<gene>
    <name evidence="1" type="ORF">F0M16_08085</name>
</gene>
<dbReference type="Proteomes" id="UP000323225">
    <property type="component" value="Unassembled WGS sequence"/>
</dbReference>
<organism evidence="1 2">
    <name type="scientific">Vibrio cholerae</name>
    <dbReference type="NCBI Taxonomy" id="666"/>
    <lineage>
        <taxon>Bacteria</taxon>
        <taxon>Pseudomonadati</taxon>
        <taxon>Pseudomonadota</taxon>
        <taxon>Gammaproteobacteria</taxon>
        <taxon>Vibrionales</taxon>
        <taxon>Vibrionaceae</taxon>
        <taxon>Vibrio</taxon>
    </lineage>
</organism>
<evidence type="ECO:0000313" key="2">
    <source>
        <dbReference type="Proteomes" id="UP000323225"/>
    </source>
</evidence>
<proteinExistence type="predicted"/>
<dbReference type="AlphaFoldDB" id="A0A5Q6PJY9"/>
<accession>A0A5Q6PJY9</accession>
<evidence type="ECO:0000313" key="1">
    <source>
        <dbReference type="EMBL" id="KAA1255166.1"/>
    </source>
</evidence>
<name>A0A5Q6PJY9_VIBCL</name>
<protein>
    <submittedName>
        <fullName evidence="1">Uncharacterized protein</fullName>
    </submittedName>
</protein>
<reference evidence="1 2" key="1">
    <citation type="submission" date="2019-09" db="EMBL/GenBank/DDBJ databases">
        <authorList>
            <person name="Kritzky A."/>
            <person name="Schelkanova E.Y."/>
            <person name="Alkhova Z.V."/>
            <person name="Smirnova N.I."/>
        </authorList>
    </citation>
    <scope>NUCLEOTIDE SEQUENCE [LARGE SCALE GENOMIC DNA]</scope>
    <source>
        <strain evidence="1 2">M1526</strain>
    </source>
</reference>
<dbReference type="EMBL" id="VUAA01000007">
    <property type="protein sequence ID" value="KAA1255166.1"/>
    <property type="molecule type" value="Genomic_DNA"/>
</dbReference>
<comment type="caution">
    <text evidence="1">The sequence shown here is derived from an EMBL/GenBank/DDBJ whole genome shotgun (WGS) entry which is preliminary data.</text>
</comment>
<sequence length="231" mass="25890">MKLTANISRRDLLSLLQDLPIEKSFSTNHAVGESDISAVLNQNSQKSSNVDIYPYDRHSGSSLNEFRELMGVCIKDDFIFKQYLNKVNSNSSNNQTERQAEAKLSQLEYAFSNIASPTAKDLSMSEVITSYKRDGLYSLQGKISNPNEIKGFATKIDSFLISLNHIVSSDVTMVPKMGLTQRDVQCIVVADHLYDDISEILKDTNIHAVTRSVYEKSNGILDKKKESALER</sequence>